<evidence type="ECO:0000256" key="6">
    <source>
        <dbReference type="ARBA" id="ARBA00022960"/>
    </source>
</evidence>
<sequence length="460" mass="47356">MIALTLAELAQVTGGTVHGDPAVVVDGPVVTDAREAAAGSLYVARVGEHADGHAYVPQAAERGASAALTTRPVDGLPCVVVEDTQAAFVALSRALIDRLPQLHVVGITGSSGKTSTKDLLGAVLAADGETVAPQGSYNSEVGVPLTVCRVTERTRHLVVEMGARGAGHIAYLTTIAPPQVGVVLNVGHAHVGEFGSVDHVAVAKSELVAALPADGVAVLNADDHRVRAMAEVTSARVVLVGEAQDAEVRATDVVLDEAGRPRFTVTAPFGTAQVALPLVGRHHVGNALAVVAAAHACGLALDDVVVALAQARPASRWRMEVTERPDGVRVVNDAYNANPDSMEAALRALAAMSCRGRRVAVLGSMLELGEESPALHRGVGELAGALGVDLVLAVGDLARDIADGARDSGVATVETVADVDAAQTELHERLAPGDVVLLKSSRDAGLRWLGDRLSHREDAQ</sequence>
<dbReference type="HAMAP" id="MF_02019">
    <property type="entry name" value="MurF"/>
    <property type="match status" value="1"/>
</dbReference>
<dbReference type="SUPFAM" id="SSF63418">
    <property type="entry name" value="MurE/MurF N-terminal domain"/>
    <property type="match status" value="1"/>
</dbReference>
<dbReference type="PANTHER" id="PTHR43024">
    <property type="entry name" value="UDP-N-ACETYLMURAMOYL-TRIPEPTIDE--D-ALANYL-D-ALANINE LIGASE"/>
    <property type="match status" value="1"/>
</dbReference>
<evidence type="ECO:0000259" key="13">
    <source>
        <dbReference type="Pfam" id="PF08245"/>
    </source>
</evidence>
<dbReference type="GO" id="GO:0005524">
    <property type="term" value="F:ATP binding"/>
    <property type="evidence" value="ECO:0007669"/>
    <property type="project" value="UniProtKB-UniRule"/>
</dbReference>
<dbReference type="GO" id="GO:0008766">
    <property type="term" value="F:UDP-N-acetylmuramoylalanyl-D-glutamyl-2,6-diaminopimelate-D-alanyl-D-alanine ligase activity"/>
    <property type="evidence" value="ECO:0007669"/>
    <property type="project" value="RHEA"/>
</dbReference>
<evidence type="ECO:0000256" key="4">
    <source>
        <dbReference type="ARBA" id="ARBA00022741"/>
    </source>
</evidence>
<feature type="domain" description="Mur ligase C-terminal" evidence="12">
    <location>
        <begin position="318"/>
        <end position="442"/>
    </location>
</feature>
<dbReference type="InterPro" id="IPR036565">
    <property type="entry name" value="Mur-like_cat_sf"/>
</dbReference>
<comment type="catalytic activity">
    <reaction evidence="10 11">
        <text>D-alanyl-D-alanine + UDP-N-acetyl-alpha-D-muramoyl-L-alanyl-gamma-D-glutamyl-meso-2,6-diaminopimelate + ATP = UDP-N-acetyl-alpha-D-muramoyl-L-alanyl-gamma-D-glutamyl-meso-2,6-diaminopimeloyl-D-alanyl-D-alanine + ADP + phosphate + H(+)</text>
        <dbReference type="Rhea" id="RHEA:28374"/>
        <dbReference type="ChEBI" id="CHEBI:15378"/>
        <dbReference type="ChEBI" id="CHEBI:30616"/>
        <dbReference type="ChEBI" id="CHEBI:43474"/>
        <dbReference type="ChEBI" id="CHEBI:57822"/>
        <dbReference type="ChEBI" id="CHEBI:61386"/>
        <dbReference type="ChEBI" id="CHEBI:83905"/>
        <dbReference type="ChEBI" id="CHEBI:456216"/>
        <dbReference type="EC" id="6.3.2.10"/>
    </reaction>
</comment>
<dbReference type="GO" id="GO:0051301">
    <property type="term" value="P:cell division"/>
    <property type="evidence" value="ECO:0007669"/>
    <property type="project" value="UniProtKB-KW"/>
</dbReference>
<keyword evidence="2 10" id="KW-0436">Ligase</keyword>
<evidence type="ECO:0000259" key="12">
    <source>
        <dbReference type="Pfam" id="PF02875"/>
    </source>
</evidence>
<dbReference type="UniPathway" id="UPA00219"/>
<dbReference type="InterPro" id="IPR051046">
    <property type="entry name" value="MurCDEF_CellWall_CoF430Synth"/>
</dbReference>
<dbReference type="AlphaFoldDB" id="A0A5P8FM72"/>
<dbReference type="Gene3D" id="3.90.190.20">
    <property type="entry name" value="Mur ligase, C-terminal domain"/>
    <property type="match status" value="1"/>
</dbReference>
<dbReference type="PANTHER" id="PTHR43024:SF1">
    <property type="entry name" value="UDP-N-ACETYLMURAMOYL-TRIPEPTIDE--D-ALANYL-D-ALANINE LIGASE"/>
    <property type="match status" value="1"/>
</dbReference>
<dbReference type="InterPro" id="IPR036615">
    <property type="entry name" value="Mur_ligase_C_dom_sf"/>
</dbReference>
<keyword evidence="4 10" id="KW-0547">Nucleotide-binding</keyword>
<evidence type="ECO:0000256" key="1">
    <source>
        <dbReference type="ARBA" id="ARBA00022490"/>
    </source>
</evidence>
<dbReference type="EMBL" id="CP044548">
    <property type="protein sequence ID" value="QFQ30428.2"/>
    <property type="molecule type" value="Genomic_DNA"/>
</dbReference>
<protein>
    <recommendedName>
        <fullName evidence="10 11">UDP-N-acetylmuramoyl-tripeptide--D-alanyl-D-alanine ligase</fullName>
        <ecNumber evidence="10 11">6.3.2.10</ecNumber>
    </recommendedName>
    <alternativeName>
        <fullName evidence="10">D-alanyl-D-alanine-adding enzyme</fullName>
    </alternativeName>
</protein>
<dbReference type="GO" id="GO:0047480">
    <property type="term" value="F:UDP-N-acetylmuramoyl-tripeptide-D-alanyl-D-alanine ligase activity"/>
    <property type="evidence" value="ECO:0007669"/>
    <property type="project" value="UniProtKB-UniRule"/>
</dbReference>
<evidence type="ECO:0000256" key="8">
    <source>
        <dbReference type="ARBA" id="ARBA00023306"/>
    </source>
</evidence>
<comment type="similarity">
    <text evidence="10">Belongs to the MurCDEF family. MurF subfamily.</text>
</comment>
<dbReference type="GO" id="GO:0005737">
    <property type="term" value="C:cytoplasm"/>
    <property type="evidence" value="ECO:0007669"/>
    <property type="project" value="UniProtKB-SubCell"/>
</dbReference>
<dbReference type="SUPFAM" id="SSF53244">
    <property type="entry name" value="MurD-like peptide ligases, peptide-binding domain"/>
    <property type="match status" value="1"/>
</dbReference>
<dbReference type="InterPro" id="IPR004101">
    <property type="entry name" value="Mur_ligase_C"/>
</dbReference>
<keyword evidence="7 10" id="KW-0573">Peptidoglycan synthesis</keyword>
<dbReference type="InterPro" id="IPR013221">
    <property type="entry name" value="Mur_ligase_cen"/>
</dbReference>
<dbReference type="Pfam" id="PF08245">
    <property type="entry name" value="Mur_ligase_M"/>
    <property type="match status" value="1"/>
</dbReference>
<keyword evidence="5 10" id="KW-0067">ATP-binding</keyword>
<keyword evidence="8 10" id="KW-0131">Cell cycle</keyword>
<accession>A0A5P8FM72</accession>
<feature type="domain" description="Mur ligase central" evidence="13">
    <location>
        <begin position="107"/>
        <end position="294"/>
    </location>
</feature>
<evidence type="ECO:0000313" key="15">
    <source>
        <dbReference type="Proteomes" id="UP000271708"/>
    </source>
</evidence>
<dbReference type="Pfam" id="PF02875">
    <property type="entry name" value="Mur_ligase_C"/>
    <property type="match status" value="1"/>
</dbReference>
<evidence type="ECO:0000256" key="9">
    <source>
        <dbReference type="ARBA" id="ARBA00023316"/>
    </source>
</evidence>
<feature type="binding site" evidence="10">
    <location>
        <begin position="109"/>
        <end position="115"/>
    </location>
    <ligand>
        <name>ATP</name>
        <dbReference type="ChEBI" id="CHEBI:30616"/>
    </ligand>
</feature>
<proteinExistence type="inferred from homology"/>
<keyword evidence="1 10" id="KW-0963">Cytoplasm</keyword>
<dbReference type="KEGG" id="jme:EEW87_009085"/>
<dbReference type="GO" id="GO:0071555">
    <property type="term" value="P:cell wall organization"/>
    <property type="evidence" value="ECO:0007669"/>
    <property type="project" value="UniProtKB-KW"/>
</dbReference>
<gene>
    <name evidence="10 14" type="primary">murF</name>
    <name evidence="14" type="ORF">EEW87_009085</name>
</gene>
<dbReference type="GO" id="GO:0009252">
    <property type="term" value="P:peptidoglycan biosynthetic process"/>
    <property type="evidence" value="ECO:0007669"/>
    <property type="project" value="UniProtKB-UniRule"/>
</dbReference>
<comment type="subcellular location">
    <subcellularLocation>
        <location evidence="10 11">Cytoplasm</location>
    </subcellularLocation>
</comment>
<organism evidence="14 15">
    <name type="scientific">Janibacter melonis</name>
    <dbReference type="NCBI Taxonomy" id="262209"/>
    <lineage>
        <taxon>Bacteria</taxon>
        <taxon>Bacillati</taxon>
        <taxon>Actinomycetota</taxon>
        <taxon>Actinomycetes</taxon>
        <taxon>Micrococcales</taxon>
        <taxon>Intrasporangiaceae</taxon>
        <taxon>Janibacter</taxon>
    </lineage>
</organism>
<evidence type="ECO:0000256" key="7">
    <source>
        <dbReference type="ARBA" id="ARBA00022984"/>
    </source>
</evidence>
<dbReference type="EC" id="6.3.2.10" evidence="10 11"/>
<keyword evidence="6 10" id="KW-0133">Cell shape</keyword>
<comment type="function">
    <text evidence="10 11">Involved in cell wall formation. Catalyzes the final step in the synthesis of UDP-N-acetylmuramoyl-pentapeptide, the precursor of murein.</text>
</comment>
<dbReference type="SUPFAM" id="SSF53623">
    <property type="entry name" value="MurD-like peptide ligases, catalytic domain"/>
    <property type="match status" value="1"/>
</dbReference>
<reference evidence="14 15" key="1">
    <citation type="submission" date="2019-09" db="EMBL/GenBank/DDBJ databases">
        <title>Complete Genome Sequence of Janibacter melonis M714 with both human health impact and industrial applications.</title>
        <authorList>
            <person name="Jin M."/>
            <person name="Zhao Q.R."/>
        </authorList>
    </citation>
    <scope>NUCLEOTIDE SEQUENCE [LARGE SCALE GENOMIC DNA]</scope>
    <source>
        <strain evidence="14 15">M714</strain>
    </source>
</reference>
<name>A0A5P8FM72_9MICO</name>
<dbReference type="Proteomes" id="UP000271708">
    <property type="component" value="Chromosome"/>
</dbReference>
<dbReference type="Gene3D" id="3.40.1390.10">
    <property type="entry name" value="MurE/MurF, N-terminal domain"/>
    <property type="match status" value="1"/>
</dbReference>
<dbReference type="GeneID" id="59161322"/>
<keyword evidence="3 10" id="KW-0132">Cell division</keyword>
<evidence type="ECO:0000256" key="5">
    <source>
        <dbReference type="ARBA" id="ARBA00022840"/>
    </source>
</evidence>
<dbReference type="Gene3D" id="3.40.1190.10">
    <property type="entry name" value="Mur-like, catalytic domain"/>
    <property type="match status" value="1"/>
</dbReference>
<evidence type="ECO:0000313" key="14">
    <source>
        <dbReference type="EMBL" id="QFQ30428.2"/>
    </source>
</evidence>
<keyword evidence="9 10" id="KW-0961">Cell wall biogenesis/degradation</keyword>
<dbReference type="NCBIfam" id="TIGR01143">
    <property type="entry name" value="murF"/>
    <property type="match status" value="1"/>
</dbReference>
<evidence type="ECO:0000256" key="3">
    <source>
        <dbReference type="ARBA" id="ARBA00022618"/>
    </source>
</evidence>
<evidence type="ECO:0000256" key="2">
    <source>
        <dbReference type="ARBA" id="ARBA00022598"/>
    </source>
</evidence>
<comment type="pathway">
    <text evidence="10 11">Cell wall biogenesis; peptidoglycan biosynthesis.</text>
</comment>
<dbReference type="GO" id="GO:0008360">
    <property type="term" value="P:regulation of cell shape"/>
    <property type="evidence" value="ECO:0007669"/>
    <property type="project" value="UniProtKB-KW"/>
</dbReference>
<evidence type="ECO:0000256" key="11">
    <source>
        <dbReference type="RuleBase" id="RU004136"/>
    </source>
</evidence>
<dbReference type="InterPro" id="IPR035911">
    <property type="entry name" value="MurE/MurF_N"/>
</dbReference>
<evidence type="ECO:0000256" key="10">
    <source>
        <dbReference type="HAMAP-Rule" id="MF_02019"/>
    </source>
</evidence>
<dbReference type="InterPro" id="IPR005863">
    <property type="entry name" value="UDP-N-AcMur_synth"/>
</dbReference>
<dbReference type="RefSeq" id="WP_123093406.1">
    <property type="nucleotide sequence ID" value="NZ_CP044548.2"/>
</dbReference>